<name>A0A382VJM7_9ZZZZ</name>
<reference evidence="1" key="1">
    <citation type="submission" date="2018-05" db="EMBL/GenBank/DDBJ databases">
        <authorList>
            <person name="Lanie J.A."/>
            <person name="Ng W.-L."/>
            <person name="Kazmierczak K.M."/>
            <person name="Andrzejewski T.M."/>
            <person name="Davidsen T.M."/>
            <person name="Wayne K.J."/>
            <person name="Tettelin H."/>
            <person name="Glass J.I."/>
            <person name="Rusch D."/>
            <person name="Podicherti R."/>
            <person name="Tsui H.-C.T."/>
            <person name="Winkler M.E."/>
        </authorList>
    </citation>
    <scope>NUCLEOTIDE SEQUENCE</scope>
</reference>
<organism evidence="1">
    <name type="scientific">marine metagenome</name>
    <dbReference type="NCBI Taxonomy" id="408172"/>
    <lineage>
        <taxon>unclassified sequences</taxon>
        <taxon>metagenomes</taxon>
        <taxon>ecological metagenomes</taxon>
    </lineage>
</organism>
<protein>
    <submittedName>
        <fullName evidence="1">Uncharacterized protein</fullName>
    </submittedName>
</protein>
<proteinExistence type="predicted"/>
<sequence>MKDKIKKVNAIGRVKNISQFPSNITKDCLSVP</sequence>
<dbReference type="AlphaFoldDB" id="A0A382VJM7"/>
<gene>
    <name evidence="1" type="ORF">METZ01_LOCUS399547</name>
</gene>
<accession>A0A382VJM7</accession>
<dbReference type="EMBL" id="UINC01152486">
    <property type="protein sequence ID" value="SVD46693.1"/>
    <property type="molecule type" value="Genomic_DNA"/>
</dbReference>
<evidence type="ECO:0000313" key="1">
    <source>
        <dbReference type="EMBL" id="SVD46693.1"/>
    </source>
</evidence>
<feature type="non-terminal residue" evidence="1">
    <location>
        <position position="32"/>
    </location>
</feature>